<proteinExistence type="predicted"/>
<gene>
    <name evidence="2" type="ORF">CT0861_11592</name>
</gene>
<name>A0A166RXM1_9PEZI</name>
<evidence type="ECO:0000313" key="2">
    <source>
        <dbReference type="EMBL" id="KZL69912.1"/>
    </source>
</evidence>
<dbReference type="Proteomes" id="UP000076552">
    <property type="component" value="Unassembled WGS sequence"/>
</dbReference>
<feature type="compositionally biased region" description="Basic residues" evidence="1">
    <location>
        <begin position="187"/>
        <end position="203"/>
    </location>
</feature>
<feature type="compositionally biased region" description="Basic residues" evidence="1">
    <location>
        <begin position="112"/>
        <end position="124"/>
    </location>
</feature>
<comment type="caution">
    <text evidence="2">The sequence shown here is derived from an EMBL/GenBank/DDBJ whole genome shotgun (WGS) entry which is preliminary data.</text>
</comment>
<organism evidence="2 3">
    <name type="scientific">Colletotrichum tofieldiae</name>
    <dbReference type="NCBI Taxonomy" id="708197"/>
    <lineage>
        <taxon>Eukaryota</taxon>
        <taxon>Fungi</taxon>
        <taxon>Dikarya</taxon>
        <taxon>Ascomycota</taxon>
        <taxon>Pezizomycotina</taxon>
        <taxon>Sordariomycetes</taxon>
        <taxon>Hypocreomycetidae</taxon>
        <taxon>Glomerellales</taxon>
        <taxon>Glomerellaceae</taxon>
        <taxon>Colletotrichum</taxon>
        <taxon>Colletotrichum spaethianum species complex</taxon>
    </lineage>
</organism>
<dbReference type="EMBL" id="LFIV01000099">
    <property type="protein sequence ID" value="KZL69912.1"/>
    <property type="molecule type" value="Genomic_DNA"/>
</dbReference>
<dbReference type="AlphaFoldDB" id="A0A166RXM1"/>
<feature type="region of interest" description="Disordered" evidence="1">
    <location>
        <begin position="102"/>
        <end position="255"/>
    </location>
</feature>
<evidence type="ECO:0000313" key="3">
    <source>
        <dbReference type="Proteomes" id="UP000076552"/>
    </source>
</evidence>
<accession>A0A166RXM1</accession>
<reference evidence="2 3" key="1">
    <citation type="submission" date="2015-06" db="EMBL/GenBank/DDBJ databases">
        <title>Survival trade-offs in plant roots during colonization by closely related pathogenic and mutualistic fungi.</title>
        <authorList>
            <person name="Hacquard S."/>
            <person name="Kracher B."/>
            <person name="Hiruma K."/>
            <person name="Weinman A."/>
            <person name="Muench P."/>
            <person name="Garrido Oter R."/>
            <person name="Ver Loren van Themaat E."/>
            <person name="Dallerey J.-F."/>
            <person name="Damm U."/>
            <person name="Henrissat B."/>
            <person name="Lespinet O."/>
            <person name="Thon M."/>
            <person name="Kemen E."/>
            <person name="McHardy A.C."/>
            <person name="Schulze-Lefert P."/>
            <person name="O'Connell R.J."/>
        </authorList>
    </citation>
    <scope>NUCLEOTIDE SEQUENCE [LARGE SCALE GENOMIC DNA]</scope>
    <source>
        <strain evidence="2 3">0861</strain>
    </source>
</reference>
<protein>
    <submittedName>
        <fullName evidence="2">Uncharacterized protein</fullName>
    </submittedName>
</protein>
<keyword evidence="3" id="KW-1185">Reference proteome</keyword>
<feature type="compositionally biased region" description="Basic and acidic residues" evidence="1">
    <location>
        <begin position="232"/>
        <end position="255"/>
    </location>
</feature>
<evidence type="ECO:0000256" key="1">
    <source>
        <dbReference type="SAM" id="MobiDB-lite"/>
    </source>
</evidence>
<feature type="compositionally biased region" description="Acidic residues" evidence="1">
    <location>
        <begin position="211"/>
        <end position="227"/>
    </location>
</feature>
<sequence length="255" mass="26910">MSTTGSSSEAGAKPALTDRELEILKNAWNCMKTAPEVRSPLIMNHHHLAHLIRTDICSFLPSVQIDYPRLAAACGMTNPRSASNAWGGIKKKLFADLPAPVDEDGNPIVTPSKRKRITATKKKAAPAPAGDEDDELANSDGEEKLVVETPKKKRPTASQKKAAAAAAATADGEGVDGEDTAPETPAKKKRTPAKRKTPAKGKKAAAAATDADNEEEAGVEAADDETPAADVAKLEVKDDDKKDVDMEKGENPGEI</sequence>
<feature type="compositionally biased region" description="Low complexity" evidence="1">
    <location>
        <begin position="162"/>
        <end position="172"/>
    </location>
</feature>
<feature type="compositionally biased region" description="Basic and acidic residues" evidence="1">
    <location>
        <begin position="141"/>
        <end position="150"/>
    </location>
</feature>
<dbReference type="STRING" id="708197.A0A166RXM1"/>